<dbReference type="SUPFAM" id="SSF58113">
    <property type="entry name" value="Apolipoprotein A-I"/>
    <property type="match status" value="1"/>
</dbReference>
<dbReference type="Gene3D" id="3.15.10.10">
    <property type="entry name" value="Bactericidal permeability-increasing protein, domain 1"/>
    <property type="match status" value="1"/>
</dbReference>
<feature type="domain" description="HAM1-like C-terminal" evidence="3">
    <location>
        <begin position="902"/>
        <end position="986"/>
    </location>
</feature>
<evidence type="ECO:0000259" key="4">
    <source>
        <dbReference type="Pfam" id="PF19343"/>
    </source>
</evidence>
<evidence type="ECO:0000256" key="1">
    <source>
        <dbReference type="SAM" id="Coils"/>
    </source>
</evidence>
<keyword evidence="1" id="KW-0175">Coiled coil</keyword>
<feature type="coiled-coil region" evidence="1">
    <location>
        <begin position="498"/>
        <end position="529"/>
    </location>
</feature>
<evidence type="ECO:0000259" key="3">
    <source>
        <dbReference type="Pfam" id="PF14613"/>
    </source>
</evidence>
<dbReference type="InterPro" id="IPR045967">
    <property type="entry name" value="HAM1-like_N"/>
</dbReference>
<dbReference type="AlphaFoldDB" id="A0A9P6TZH4"/>
<feature type="compositionally biased region" description="Polar residues" evidence="2">
    <location>
        <begin position="40"/>
        <end position="63"/>
    </location>
</feature>
<evidence type="ECO:0000256" key="2">
    <source>
        <dbReference type="SAM" id="MobiDB-lite"/>
    </source>
</evidence>
<feature type="region of interest" description="Disordered" evidence="2">
    <location>
        <begin position="987"/>
        <end position="1006"/>
    </location>
</feature>
<dbReference type="OrthoDB" id="19394at2759"/>
<feature type="region of interest" description="Disordered" evidence="2">
    <location>
        <begin position="108"/>
        <end position="166"/>
    </location>
</feature>
<feature type="compositionally biased region" description="Low complexity" evidence="2">
    <location>
        <begin position="805"/>
        <end position="822"/>
    </location>
</feature>
<dbReference type="InterPro" id="IPR027842">
    <property type="entry name" value="HAM1-like_C"/>
</dbReference>
<accession>A0A9P6TZH4</accession>
<comment type="caution">
    <text evidence="5">The sequence shown here is derived from an EMBL/GenBank/DDBJ whole genome shotgun (WGS) entry which is preliminary data.</text>
</comment>
<feature type="compositionally biased region" description="Low complexity" evidence="2">
    <location>
        <begin position="111"/>
        <end position="150"/>
    </location>
</feature>
<dbReference type="EMBL" id="JAAAJB010000640">
    <property type="protein sequence ID" value="KAG0252683.1"/>
    <property type="molecule type" value="Genomic_DNA"/>
</dbReference>
<evidence type="ECO:0000313" key="6">
    <source>
        <dbReference type="Proteomes" id="UP000807716"/>
    </source>
</evidence>
<feature type="compositionally biased region" description="Polar residues" evidence="2">
    <location>
        <begin position="1"/>
        <end position="10"/>
    </location>
</feature>
<dbReference type="PANTHER" id="PTHR31138:SF1">
    <property type="entry name" value="PDZ DOMAIN-CONTAINING PROTEIN"/>
    <property type="match status" value="1"/>
</dbReference>
<feature type="compositionally biased region" description="Polar residues" evidence="2">
    <location>
        <begin position="155"/>
        <end position="164"/>
    </location>
</feature>
<evidence type="ECO:0000313" key="5">
    <source>
        <dbReference type="EMBL" id="KAG0252683.1"/>
    </source>
</evidence>
<feature type="region of interest" description="Disordered" evidence="2">
    <location>
        <begin position="225"/>
        <end position="267"/>
    </location>
</feature>
<feature type="compositionally biased region" description="Low complexity" evidence="2">
    <location>
        <begin position="74"/>
        <end position="91"/>
    </location>
</feature>
<gene>
    <name evidence="5" type="ORF">DFQ27_007920</name>
</gene>
<dbReference type="Pfam" id="PF19343">
    <property type="entry name" value="HAM1_N"/>
    <property type="match status" value="1"/>
</dbReference>
<dbReference type="Pfam" id="PF14613">
    <property type="entry name" value="HAM1_C"/>
    <property type="match status" value="1"/>
</dbReference>
<dbReference type="Proteomes" id="UP000807716">
    <property type="component" value="Unassembled WGS sequence"/>
</dbReference>
<feature type="region of interest" description="Disordered" evidence="2">
    <location>
        <begin position="472"/>
        <end position="498"/>
    </location>
</feature>
<feature type="domain" description="HAM1-like N-terminal" evidence="4">
    <location>
        <begin position="257"/>
        <end position="884"/>
    </location>
</feature>
<organism evidence="5 6">
    <name type="scientific">Actinomortierella ambigua</name>
    <dbReference type="NCBI Taxonomy" id="1343610"/>
    <lineage>
        <taxon>Eukaryota</taxon>
        <taxon>Fungi</taxon>
        <taxon>Fungi incertae sedis</taxon>
        <taxon>Mucoromycota</taxon>
        <taxon>Mortierellomycotina</taxon>
        <taxon>Mortierellomycetes</taxon>
        <taxon>Mortierellales</taxon>
        <taxon>Mortierellaceae</taxon>
        <taxon>Actinomortierella</taxon>
    </lineage>
</organism>
<feature type="compositionally biased region" description="Polar residues" evidence="2">
    <location>
        <begin position="243"/>
        <end position="267"/>
    </location>
</feature>
<feature type="region of interest" description="Disordered" evidence="2">
    <location>
        <begin position="803"/>
        <end position="825"/>
    </location>
</feature>
<name>A0A9P6TZH4_9FUNG</name>
<keyword evidence="6" id="KW-1185">Reference proteome</keyword>
<dbReference type="Gene3D" id="1.20.120.20">
    <property type="entry name" value="Apolipoprotein"/>
    <property type="match status" value="1"/>
</dbReference>
<dbReference type="PANTHER" id="PTHR31138">
    <property type="entry name" value="CHROMOSOME 19, WHOLE GENOME SHOTGUN SEQUENCE"/>
    <property type="match status" value="1"/>
</dbReference>
<protein>
    <submittedName>
        <fullName evidence="5">Uncharacterized protein</fullName>
    </submittedName>
</protein>
<feature type="compositionally biased region" description="Basic and acidic residues" evidence="2">
    <location>
        <begin position="476"/>
        <end position="491"/>
    </location>
</feature>
<feature type="region of interest" description="Disordered" evidence="2">
    <location>
        <begin position="1"/>
        <end position="91"/>
    </location>
</feature>
<feature type="compositionally biased region" description="Pro residues" evidence="2">
    <location>
        <begin position="13"/>
        <end position="24"/>
    </location>
</feature>
<feature type="compositionally biased region" description="Low complexity" evidence="2">
    <location>
        <begin position="225"/>
        <end position="235"/>
    </location>
</feature>
<sequence>MSYADNSYTGTLPPMPTEQPPVPPKQQQFQQPDLAMDPNTDPTLLSTMQPIHQPGYQTNQQLQPPIHYQPPLPAGTAQQQQQQQPVQSSLPHQTLPAQDAYHLEKLRREQQAQQPMQQQPMQQQPMQQQPIQQQQVQQQQMQQQQMQQQPYRTLDPNQTSTSNVPPVVRNQHQKVVEQLPAATLNDPNHPESLPTEYKVAPRTLERATDIDQHYKHERDRRIAGGATSAAAAAKGLPQPPQPNAGQPFSSRAQVSPATQRPVTNTGNVQKPKLFQVVQALIQGRLPTNAQLDHFLTRAMTSPSMEARAHMLSPDGQALYEDLKRLLQTLRGVIYEKNEQELFQNLIYHCQSATDTVAAKQPSVSAQAVGIDASTSKTAQNDAKEILERLVTVAKLVTTNAEFRSVLSELTDLAREIFGEGADKLSAQAKIAGEKLGAQAQSTSQQIADAAQNNQGRIQQNIQAATDQIQETLGQARDGDTEGLRATRDDLTRQSSSQYETARKQAAEARANLTKQAQDAQAKAKDKAVQLQSDAKVYAGEKMPPERRQALVERLKIVLGQIQADPQYQTAIDSIIGLLRAWRQRAESPRQNLAGEASKITEDANVNAAAVEFKVLLQRWAQGYSLDPLINQIQWLWEKAHQDPELRQYLDNISHFVSKAVREPNYVTNGPVLQADTDQLIDQGQALMNVKYRPETESLVQEARTFVDLLNTDPRSREVSERIQGLAKDLLYDKKGQLAFKVHLLEDMRYVLLPALLESFESIPIPRIEYADLKVDLMLDNMILVATDLMPRLCEMAMHNTIRMLPRNNSPSSSSSNASPSSRDAQGGYEHNFKVLIAGVQANLKNIEYAIHTKTGFKVKDHGRADLLLGKKGVDVMIHGVNSHKAGEDDNGTSLITFKDVSVKIHSLNIKVHKSDHRVLLAFAQPFIKTAVKRAIAKSIETQLREALVRGDKVLATSIRDQRIKTGKNTAGALVDTLTSFVTSKVHPDEKAKAAQQRQSQRGHYDRTSHVVFDREGLQVLDPIKHTELKVGAPLLEDPNEMAAMGVKAPWISTAFNMHPRRMPERETMPGMRQPRQVLV</sequence>
<proteinExistence type="predicted"/>
<reference evidence="5" key="1">
    <citation type="journal article" date="2020" name="Fungal Divers.">
        <title>Resolving the Mortierellaceae phylogeny through synthesis of multi-gene phylogenetics and phylogenomics.</title>
        <authorList>
            <person name="Vandepol N."/>
            <person name="Liber J."/>
            <person name="Desiro A."/>
            <person name="Na H."/>
            <person name="Kennedy M."/>
            <person name="Barry K."/>
            <person name="Grigoriev I.V."/>
            <person name="Miller A.N."/>
            <person name="O'Donnell K."/>
            <person name="Stajich J.E."/>
            <person name="Bonito G."/>
        </authorList>
    </citation>
    <scope>NUCLEOTIDE SEQUENCE</scope>
    <source>
        <strain evidence="5">BC1065</strain>
    </source>
</reference>